<dbReference type="OrthoDB" id="9797190at2"/>
<proteinExistence type="predicted"/>
<keyword evidence="8" id="KW-1185">Reference proteome</keyword>
<evidence type="ECO:0000256" key="4">
    <source>
        <dbReference type="ARBA" id="ARBA00023136"/>
    </source>
</evidence>
<comment type="subcellular location">
    <subcellularLocation>
        <location evidence="1">Membrane</location>
        <topology evidence="1">Multi-pass membrane protein</topology>
    </subcellularLocation>
</comment>
<dbReference type="Gene3D" id="1.20.1540.10">
    <property type="entry name" value="Rhomboid-like"/>
    <property type="match status" value="1"/>
</dbReference>
<feature type="transmembrane region" description="Helical" evidence="5">
    <location>
        <begin position="147"/>
        <end position="166"/>
    </location>
</feature>
<keyword evidence="7" id="KW-0378">Hydrolase</keyword>
<accession>A0A420WKD5</accession>
<keyword evidence="3 5" id="KW-1133">Transmembrane helix</keyword>
<feature type="transmembrane region" description="Helical" evidence="5">
    <location>
        <begin position="113"/>
        <end position="135"/>
    </location>
</feature>
<keyword evidence="7" id="KW-0645">Protease</keyword>
<organism evidence="7 8">
    <name type="scientific">Litorimonas taeanensis</name>
    <dbReference type="NCBI Taxonomy" id="568099"/>
    <lineage>
        <taxon>Bacteria</taxon>
        <taxon>Pseudomonadati</taxon>
        <taxon>Pseudomonadota</taxon>
        <taxon>Alphaproteobacteria</taxon>
        <taxon>Maricaulales</taxon>
        <taxon>Robiginitomaculaceae</taxon>
    </lineage>
</organism>
<evidence type="ECO:0000313" key="8">
    <source>
        <dbReference type="Proteomes" id="UP000282211"/>
    </source>
</evidence>
<dbReference type="InterPro" id="IPR022764">
    <property type="entry name" value="Peptidase_S54_rhomboid_dom"/>
</dbReference>
<dbReference type="AlphaFoldDB" id="A0A420WKD5"/>
<feature type="transmembrane region" description="Helical" evidence="5">
    <location>
        <begin position="80"/>
        <end position="101"/>
    </location>
</feature>
<dbReference type="InterPro" id="IPR035952">
    <property type="entry name" value="Rhomboid-like_sf"/>
</dbReference>
<dbReference type="EMBL" id="RBII01000001">
    <property type="protein sequence ID" value="RKQ71468.1"/>
    <property type="molecule type" value="Genomic_DNA"/>
</dbReference>
<dbReference type="GO" id="GO:0006508">
    <property type="term" value="P:proteolysis"/>
    <property type="evidence" value="ECO:0007669"/>
    <property type="project" value="UniProtKB-KW"/>
</dbReference>
<sequence length="226" mass="23701">MNTSQQRTNEPFFNFSEPMPAFVAGGLIVSFIALRYLPFVWETLAPLVVLRPYGFLGTSLPEQLFSLVGHGLAHGGWSHVLMNAGMIAVLGVATVKGARLFSVEQGRRRSPSLVFLTILIFGIVLGGVSEWLWWIATNAPLGVNAPAAVGASGGASALLATAGWALGGRAKMFQFALGWVLINLAMVVAGPFIGLNIAWAAHLGGFLGGMVLAPVMIKANSASLGI</sequence>
<gene>
    <name evidence="7" type="ORF">DES40_0789</name>
</gene>
<dbReference type="Proteomes" id="UP000282211">
    <property type="component" value="Unassembled WGS sequence"/>
</dbReference>
<evidence type="ECO:0000313" key="7">
    <source>
        <dbReference type="EMBL" id="RKQ71468.1"/>
    </source>
</evidence>
<keyword evidence="4 5" id="KW-0472">Membrane</keyword>
<name>A0A420WKD5_9PROT</name>
<dbReference type="Pfam" id="PF01694">
    <property type="entry name" value="Rhomboid"/>
    <property type="match status" value="1"/>
</dbReference>
<evidence type="ECO:0000256" key="2">
    <source>
        <dbReference type="ARBA" id="ARBA00022692"/>
    </source>
</evidence>
<feature type="transmembrane region" description="Helical" evidence="5">
    <location>
        <begin position="173"/>
        <end position="193"/>
    </location>
</feature>
<feature type="transmembrane region" description="Helical" evidence="5">
    <location>
        <begin position="21"/>
        <end position="41"/>
    </location>
</feature>
<evidence type="ECO:0000259" key="6">
    <source>
        <dbReference type="Pfam" id="PF01694"/>
    </source>
</evidence>
<dbReference type="InParanoid" id="A0A420WKD5"/>
<feature type="domain" description="Peptidase S54 rhomboid" evidence="6">
    <location>
        <begin position="62"/>
        <end position="217"/>
    </location>
</feature>
<keyword evidence="2 5" id="KW-0812">Transmembrane</keyword>
<dbReference type="GO" id="GO:0004252">
    <property type="term" value="F:serine-type endopeptidase activity"/>
    <property type="evidence" value="ECO:0007669"/>
    <property type="project" value="InterPro"/>
</dbReference>
<evidence type="ECO:0000256" key="1">
    <source>
        <dbReference type="ARBA" id="ARBA00004141"/>
    </source>
</evidence>
<evidence type="ECO:0000256" key="3">
    <source>
        <dbReference type="ARBA" id="ARBA00022989"/>
    </source>
</evidence>
<dbReference type="RefSeq" id="WP_121099239.1">
    <property type="nucleotide sequence ID" value="NZ_RBII01000001.1"/>
</dbReference>
<comment type="caution">
    <text evidence="7">The sequence shown here is derived from an EMBL/GenBank/DDBJ whole genome shotgun (WGS) entry which is preliminary data.</text>
</comment>
<dbReference type="GO" id="GO:0016020">
    <property type="term" value="C:membrane"/>
    <property type="evidence" value="ECO:0007669"/>
    <property type="project" value="UniProtKB-SubCell"/>
</dbReference>
<protein>
    <submittedName>
        <fullName evidence="7">Membrane associated rhomboid family serine protease</fullName>
    </submittedName>
</protein>
<dbReference type="SUPFAM" id="SSF144091">
    <property type="entry name" value="Rhomboid-like"/>
    <property type="match status" value="1"/>
</dbReference>
<evidence type="ECO:0000256" key="5">
    <source>
        <dbReference type="SAM" id="Phobius"/>
    </source>
</evidence>
<reference evidence="7 8" key="1">
    <citation type="submission" date="2018-10" db="EMBL/GenBank/DDBJ databases">
        <title>Genomic Encyclopedia of Type Strains, Phase IV (KMG-IV): sequencing the most valuable type-strain genomes for metagenomic binning, comparative biology and taxonomic classification.</title>
        <authorList>
            <person name="Goeker M."/>
        </authorList>
    </citation>
    <scope>NUCLEOTIDE SEQUENCE [LARGE SCALE GENOMIC DNA]</scope>
    <source>
        <strain evidence="7 8">DSM 22008</strain>
    </source>
</reference>